<dbReference type="Proteomes" id="UP000249725">
    <property type="component" value="Unassembled WGS sequence"/>
</dbReference>
<proteinExistence type="predicted"/>
<dbReference type="OrthoDB" id="10004223at2"/>
<evidence type="ECO:0000313" key="3">
    <source>
        <dbReference type="Proteomes" id="UP000249725"/>
    </source>
</evidence>
<evidence type="ECO:0000256" key="1">
    <source>
        <dbReference type="SAM" id="SignalP"/>
    </source>
</evidence>
<dbReference type="RefSeq" id="WP_111514883.1">
    <property type="nucleotide sequence ID" value="NZ_QFYR01000002.1"/>
</dbReference>
<reference evidence="3" key="1">
    <citation type="submission" date="2018-05" db="EMBL/GenBank/DDBJ databases">
        <authorList>
            <person name="Li X."/>
        </authorList>
    </citation>
    <scope>NUCLEOTIDE SEQUENCE [LARGE SCALE GENOMIC DNA]</scope>
    <source>
        <strain evidence="3">YIM 73061</strain>
    </source>
</reference>
<keyword evidence="3" id="KW-1185">Reference proteome</keyword>
<comment type="caution">
    <text evidence="2">The sequence shown here is derived from an EMBL/GenBank/DDBJ whole genome shotgun (WGS) entry which is preliminary data.</text>
</comment>
<gene>
    <name evidence="2" type="ORF">DJ018_10335</name>
</gene>
<evidence type="ECO:0000313" key="2">
    <source>
        <dbReference type="EMBL" id="RAK52597.1"/>
    </source>
</evidence>
<name>A0A328ADL8_9CAUL</name>
<keyword evidence="1" id="KW-0732">Signal</keyword>
<organism evidence="2 3">
    <name type="scientific">Phenylobacterium deserti</name>
    <dbReference type="NCBI Taxonomy" id="1914756"/>
    <lineage>
        <taxon>Bacteria</taxon>
        <taxon>Pseudomonadati</taxon>
        <taxon>Pseudomonadota</taxon>
        <taxon>Alphaproteobacteria</taxon>
        <taxon>Caulobacterales</taxon>
        <taxon>Caulobacteraceae</taxon>
        <taxon>Phenylobacterium</taxon>
    </lineage>
</organism>
<dbReference type="AlphaFoldDB" id="A0A328ADL8"/>
<dbReference type="PROSITE" id="PS51257">
    <property type="entry name" value="PROKAR_LIPOPROTEIN"/>
    <property type="match status" value="1"/>
</dbReference>
<evidence type="ECO:0008006" key="4">
    <source>
        <dbReference type="Google" id="ProtNLM"/>
    </source>
</evidence>
<accession>A0A328ADL8</accession>
<sequence>MNMRVFPTAAMAAATSALLCACQTAGDPGAVLRQLGETYAHCERHITYTAAVGVLVPGASISGSVDCPPQPAGVAVQEDLSDVTFP</sequence>
<feature type="chain" id="PRO_5016342623" description="Lipoprotein" evidence="1">
    <location>
        <begin position="26"/>
        <end position="86"/>
    </location>
</feature>
<dbReference type="EMBL" id="QFYR01000002">
    <property type="protein sequence ID" value="RAK52597.1"/>
    <property type="molecule type" value="Genomic_DNA"/>
</dbReference>
<feature type="signal peptide" evidence="1">
    <location>
        <begin position="1"/>
        <end position="25"/>
    </location>
</feature>
<protein>
    <recommendedName>
        <fullName evidence="4">Lipoprotein</fullName>
    </recommendedName>
</protein>